<dbReference type="PIRSF" id="PIRSF001221">
    <property type="entry name" value="Amidase_fungi"/>
    <property type="match status" value="1"/>
</dbReference>
<feature type="active site" description="Charge relay system" evidence="5">
    <location>
        <position position="128"/>
    </location>
</feature>
<evidence type="ECO:0000256" key="1">
    <source>
        <dbReference type="ARBA" id="ARBA00001311"/>
    </source>
</evidence>
<gene>
    <name evidence="8" type="ORF">HG535_0C01680</name>
</gene>
<feature type="domain" description="Amidase" evidence="7">
    <location>
        <begin position="77"/>
        <end position="535"/>
    </location>
</feature>
<name>A0A7H9B1H7_ZYGMR</name>
<dbReference type="RefSeq" id="XP_037143547.1">
    <property type="nucleotide sequence ID" value="XM_037287652.1"/>
</dbReference>
<dbReference type="EMBL" id="CP058606">
    <property type="protein sequence ID" value="QLG71819.1"/>
    <property type="molecule type" value="Genomic_DNA"/>
</dbReference>
<dbReference type="Gene3D" id="3.90.1300.10">
    <property type="entry name" value="Amidase signature (AS) domain"/>
    <property type="match status" value="1"/>
</dbReference>
<dbReference type="EC" id="3.5.1.4" evidence="3"/>
<dbReference type="InterPro" id="IPR023631">
    <property type="entry name" value="Amidase_dom"/>
</dbReference>
<comment type="similarity">
    <text evidence="2">Belongs to the amidase family.</text>
</comment>
<evidence type="ECO:0000313" key="8">
    <source>
        <dbReference type="EMBL" id="QLG71819.1"/>
    </source>
</evidence>
<dbReference type="SUPFAM" id="SSF75304">
    <property type="entry name" value="Amidase signature (AS) enzymes"/>
    <property type="match status" value="1"/>
</dbReference>
<accession>A0A7H9B1H7</accession>
<keyword evidence="4" id="KW-0378">Hydrolase</keyword>
<evidence type="ECO:0000259" key="7">
    <source>
        <dbReference type="Pfam" id="PF01425"/>
    </source>
</evidence>
<sequence>MSWKVNVEKKRAQLNAKIPSEWRIDGGKLELLKAEKKNLDLNLDKLCTEAENEITHSTILKLRDELIVKNLTCYEIAIAFCHRAALAHQVINCLSEIMFEEALKKAQKLDEQRPDFLPPLYGIPISLKDQCNVEGVDSTCGYLGRAFKPKKREEESLIVRHLREQGAILYVKTTVPSSMMATDTVSNTFGITLNGLNQNFSPGGSSGGEGALIAARGSLLGLGTDIGGSIRIPSSYHGLYGLKPTDSRLPYLRVDNSFQGRELIPSVIGPLARNLDDLRYFMDVMVNICKPWIDDVKCVPYHFDSKSKELHKNYVVGIWYGDGVITLPPGDVRALRMCEDLINSTLGMKAIRWEVPVEVNKELHEIAMDTDIADAGIEIRREFEASGEPIIDILKPVILEKGAEACSVNQWWALNKRTYEAKIAYREYYNSLEPTERPDVIISPLTLTPFRPGDMLATTLRYILFVNVLNFPSLAVPITKFNRNVDGQMDTSKAQTEEDRIVSNYWNELISSDSIQDFPLSLQIMSPTYDDNEVCTFGSWLMQNLQIS</sequence>
<keyword evidence="9" id="KW-1185">Reference proteome</keyword>
<dbReference type="PANTHER" id="PTHR46072:SF11">
    <property type="entry name" value="AMIDASE-RELATED"/>
    <property type="match status" value="1"/>
</dbReference>
<proteinExistence type="inferred from homology"/>
<reference evidence="8 9" key="1">
    <citation type="submission" date="2020-07" db="EMBL/GenBank/DDBJ databases">
        <title>The yeast mating-type switching endonuclease HO is a domesticated member of an unorthodox homing genetic element family.</title>
        <authorList>
            <person name="Coughlan A.Y."/>
            <person name="Lombardi L."/>
            <person name="Braun-Galleani S."/>
            <person name="Martos A.R."/>
            <person name="Galeote V."/>
            <person name="Bigey F."/>
            <person name="Dequin S."/>
            <person name="Byrne K.P."/>
            <person name="Wolfe K.H."/>
        </authorList>
    </citation>
    <scope>NUCLEOTIDE SEQUENCE [LARGE SCALE GENOMIC DNA]</scope>
    <source>
        <strain evidence="8 9">NRRL Y-6702</strain>
    </source>
</reference>
<evidence type="ECO:0000256" key="6">
    <source>
        <dbReference type="PIRSR" id="PIRSR001221-2"/>
    </source>
</evidence>
<dbReference type="AlphaFoldDB" id="A0A7H9B1H7"/>
<dbReference type="PROSITE" id="PS00571">
    <property type="entry name" value="AMIDASES"/>
    <property type="match status" value="1"/>
</dbReference>
<dbReference type="Pfam" id="PF01425">
    <property type="entry name" value="Amidase"/>
    <property type="match status" value="1"/>
</dbReference>
<evidence type="ECO:0000256" key="4">
    <source>
        <dbReference type="ARBA" id="ARBA00022801"/>
    </source>
</evidence>
<comment type="catalytic activity">
    <reaction evidence="1">
        <text>a monocarboxylic acid amide + H2O = a monocarboxylate + NH4(+)</text>
        <dbReference type="Rhea" id="RHEA:12020"/>
        <dbReference type="ChEBI" id="CHEBI:15377"/>
        <dbReference type="ChEBI" id="CHEBI:28938"/>
        <dbReference type="ChEBI" id="CHEBI:35757"/>
        <dbReference type="ChEBI" id="CHEBI:83628"/>
        <dbReference type="EC" id="3.5.1.4"/>
    </reaction>
</comment>
<dbReference type="PANTHER" id="PTHR46072">
    <property type="entry name" value="AMIDASE-RELATED-RELATED"/>
    <property type="match status" value="1"/>
</dbReference>
<evidence type="ECO:0000256" key="3">
    <source>
        <dbReference type="ARBA" id="ARBA00012922"/>
    </source>
</evidence>
<feature type="binding site" evidence="6">
    <location>
        <begin position="226"/>
        <end position="229"/>
    </location>
    <ligand>
        <name>substrate</name>
    </ligand>
</feature>
<feature type="active site" description="Acyl-ester intermediate" evidence="5">
    <location>
        <position position="229"/>
    </location>
</feature>
<dbReference type="GeneID" id="59235515"/>
<feature type="binding site" evidence="6">
    <location>
        <position position="205"/>
    </location>
    <ligand>
        <name>substrate</name>
    </ligand>
</feature>
<evidence type="ECO:0000256" key="2">
    <source>
        <dbReference type="ARBA" id="ARBA00009199"/>
    </source>
</evidence>
<feature type="binding site" evidence="6">
    <location>
        <position position="179"/>
    </location>
    <ligand>
        <name>substrate</name>
    </ligand>
</feature>
<evidence type="ECO:0000313" key="9">
    <source>
        <dbReference type="Proteomes" id="UP000509704"/>
    </source>
</evidence>
<evidence type="ECO:0000256" key="5">
    <source>
        <dbReference type="PIRSR" id="PIRSR001221-1"/>
    </source>
</evidence>
<dbReference type="InterPro" id="IPR020556">
    <property type="entry name" value="Amidase_CS"/>
</dbReference>
<dbReference type="Proteomes" id="UP000509704">
    <property type="component" value="Chromosome 3"/>
</dbReference>
<dbReference type="KEGG" id="zmk:HG535_0C01680"/>
<organism evidence="8 9">
    <name type="scientific">Zygotorulaspora mrakii</name>
    <name type="common">Zygosaccharomyces mrakii</name>
    <dbReference type="NCBI Taxonomy" id="42260"/>
    <lineage>
        <taxon>Eukaryota</taxon>
        <taxon>Fungi</taxon>
        <taxon>Dikarya</taxon>
        <taxon>Ascomycota</taxon>
        <taxon>Saccharomycotina</taxon>
        <taxon>Saccharomycetes</taxon>
        <taxon>Saccharomycetales</taxon>
        <taxon>Saccharomycetaceae</taxon>
        <taxon>Zygotorulaspora</taxon>
    </lineage>
</organism>
<dbReference type="GO" id="GO:0004040">
    <property type="term" value="F:amidase activity"/>
    <property type="evidence" value="ECO:0007669"/>
    <property type="project" value="UniProtKB-EC"/>
</dbReference>
<protein>
    <recommendedName>
        <fullName evidence="3">amidase</fullName>
        <ecNumber evidence="3">3.5.1.4</ecNumber>
    </recommendedName>
</protein>
<feature type="active site" description="Charge relay system" evidence="5">
    <location>
        <position position="205"/>
    </location>
</feature>
<dbReference type="OrthoDB" id="6428749at2759"/>
<dbReference type="InterPro" id="IPR036928">
    <property type="entry name" value="AS_sf"/>
</dbReference>